<protein>
    <submittedName>
        <fullName evidence="1">Uncharacterized protein</fullName>
    </submittedName>
</protein>
<evidence type="ECO:0000313" key="1">
    <source>
        <dbReference type="EMBL" id="JAD97846.1"/>
    </source>
</evidence>
<dbReference type="EMBL" id="GBRH01200049">
    <property type="protein sequence ID" value="JAD97846.1"/>
    <property type="molecule type" value="Transcribed_RNA"/>
</dbReference>
<sequence length="16" mass="1941">MGPNRMKYLMICHLSF</sequence>
<name>A0A0A9ECP5_ARUDO</name>
<proteinExistence type="predicted"/>
<dbReference type="AlphaFoldDB" id="A0A0A9ECP5"/>
<reference evidence="1" key="2">
    <citation type="journal article" date="2015" name="Data Brief">
        <title>Shoot transcriptome of the giant reed, Arundo donax.</title>
        <authorList>
            <person name="Barrero R.A."/>
            <person name="Guerrero F.D."/>
            <person name="Moolhuijzen P."/>
            <person name="Goolsby J.A."/>
            <person name="Tidwell J."/>
            <person name="Bellgard S.E."/>
            <person name="Bellgard M.I."/>
        </authorList>
    </citation>
    <scope>NUCLEOTIDE SEQUENCE</scope>
    <source>
        <tissue evidence="1">Shoot tissue taken approximately 20 cm above the soil surface</tissue>
    </source>
</reference>
<accession>A0A0A9ECP5</accession>
<reference evidence="1" key="1">
    <citation type="submission" date="2014-09" db="EMBL/GenBank/DDBJ databases">
        <authorList>
            <person name="Magalhaes I.L.F."/>
            <person name="Oliveira U."/>
            <person name="Santos F.R."/>
            <person name="Vidigal T.H.D.A."/>
            <person name="Brescovit A.D."/>
            <person name="Santos A.J."/>
        </authorList>
    </citation>
    <scope>NUCLEOTIDE SEQUENCE</scope>
    <source>
        <tissue evidence="1">Shoot tissue taken approximately 20 cm above the soil surface</tissue>
    </source>
</reference>
<organism evidence="1">
    <name type="scientific">Arundo donax</name>
    <name type="common">Giant reed</name>
    <name type="synonym">Donax arundinaceus</name>
    <dbReference type="NCBI Taxonomy" id="35708"/>
    <lineage>
        <taxon>Eukaryota</taxon>
        <taxon>Viridiplantae</taxon>
        <taxon>Streptophyta</taxon>
        <taxon>Embryophyta</taxon>
        <taxon>Tracheophyta</taxon>
        <taxon>Spermatophyta</taxon>
        <taxon>Magnoliopsida</taxon>
        <taxon>Liliopsida</taxon>
        <taxon>Poales</taxon>
        <taxon>Poaceae</taxon>
        <taxon>PACMAD clade</taxon>
        <taxon>Arundinoideae</taxon>
        <taxon>Arundineae</taxon>
        <taxon>Arundo</taxon>
    </lineage>
</organism>